<keyword evidence="1" id="KW-0812">Transmembrane</keyword>
<feature type="transmembrane region" description="Helical" evidence="1">
    <location>
        <begin position="110"/>
        <end position="128"/>
    </location>
</feature>
<protein>
    <submittedName>
        <fullName evidence="2">Uncharacterized protein</fullName>
    </submittedName>
</protein>
<evidence type="ECO:0000256" key="1">
    <source>
        <dbReference type="SAM" id="Phobius"/>
    </source>
</evidence>
<feature type="transmembrane region" description="Helical" evidence="1">
    <location>
        <begin position="61"/>
        <end position="80"/>
    </location>
</feature>
<dbReference type="Proteomes" id="UP000179270">
    <property type="component" value="Unassembled WGS sequence"/>
</dbReference>
<gene>
    <name evidence="2" type="ORF">A3A74_01265</name>
</gene>
<sequence>MKRITRMLIFSAVALFLTSFWNDGFKVNFNPDIFVKTVLLVALFYYLVVPISKIIFLPINFLTLGLLSSILYFILFYVFITRFSLVQIKPWDFQGIVLYGLTLKSFHVNYLLNIALSSVSLSIIIKLLELLI</sequence>
<dbReference type="STRING" id="1802055.A3A74_01265"/>
<name>A0A1F7IHI0_9BACT</name>
<evidence type="ECO:0000313" key="3">
    <source>
        <dbReference type="Proteomes" id="UP000179270"/>
    </source>
</evidence>
<evidence type="ECO:0000313" key="2">
    <source>
        <dbReference type="EMBL" id="OGK42819.1"/>
    </source>
</evidence>
<organism evidence="2 3">
    <name type="scientific">Candidatus Roizmanbacteria bacterium RIFCSPLOWO2_01_FULL_35_13</name>
    <dbReference type="NCBI Taxonomy" id="1802055"/>
    <lineage>
        <taxon>Bacteria</taxon>
        <taxon>Candidatus Roizmaniibacteriota</taxon>
    </lineage>
</organism>
<keyword evidence="1" id="KW-0472">Membrane</keyword>
<dbReference type="AlphaFoldDB" id="A0A1F7IHI0"/>
<keyword evidence="1" id="KW-1133">Transmembrane helix</keyword>
<dbReference type="EMBL" id="MGAF01000004">
    <property type="protein sequence ID" value="OGK42819.1"/>
    <property type="molecule type" value="Genomic_DNA"/>
</dbReference>
<comment type="caution">
    <text evidence="2">The sequence shown here is derived from an EMBL/GenBank/DDBJ whole genome shotgun (WGS) entry which is preliminary data.</text>
</comment>
<reference evidence="2 3" key="1">
    <citation type="journal article" date="2016" name="Nat. Commun.">
        <title>Thousands of microbial genomes shed light on interconnected biogeochemical processes in an aquifer system.</title>
        <authorList>
            <person name="Anantharaman K."/>
            <person name="Brown C.T."/>
            <person name="Hug L.A."/>
            <person name="Sharon I."/>
            <person name="Castelle C.J."/>
            <person name="Probst A.J."/>
            <person name="Thomas B.C."/>
            <person name="Singh A."/>
            <person name="Wilkins M.J."/>
            <person name="Karaoz U."/>
            <person name="Brodie E.L."/>
            <person name="Williams K.H."/>
            <person name="Hubbard S.S."/>
            <person name="Banfield J.F."/>
        </authorList>
    </citation>
    <scope>NUCLEOTIDE SEQUENCE [LARGE SCALE GENOMIC DNA]</scope>
</reference>
<proteinExistence type="predicted"/>
<feature type="transmembrane region" description="Helical" evidence="1">
    <location>
        <begin position="32"/>
        <end position="49"/>
    </location>
</feature>
<accession>A0A1F7IHI0</accession>